<organism evidence="10 11">
    <name type="scientific">Candidatus Kutchimonas denitrificans</name>
    <dbReference type="NCBI Taxonomy" id="3056748"/>
    <lineage>
        <taxon>Bacteria</taxon>
        <taxon>Pseudomonadati</taxon>
        <taxon>Gemmatimonadota</taxon>
        <taxon>Gemmatimonadia</taxon>
        <taxon>Candidatus Palauibacterales</taxon>
        <taxon>Candidatus Palauibacteraceae</taxon>
        <taxon>Candidatus Kutchimonas</taxon>
    </lineage>
</organism>
<reference evidence="10 11" key="1">
    <citation type="submission" date="2020-01" db="EMBL/GenBank/DDBJ databases">
        <title>Genomes assembled from Gulf of Kutch pelagic sediment metagenomes.</title>
        <authorList>
            <person name="Chandrashekar M."/>
            <person name="Mahajan M.S."/>
            <person name="Dave K.J."/>
            <person name="Vatsa P."/>
            <person name="Nathani N.M."/>
        </authorList>
    </citation>
    <scope>NUCLEOTIDE SEQUENCE [LARGE SCALE GENOMIC DNA]</scope>
    <source>
        <strain evidence="10">KS3-K002</strain>
    </source>
</reference>
<dbReference type="InterPro" id="IPR039901">
    <property type="entry name" value="Kdotransferase"/>
</dbReference>
<comment type="subcellular location">
    <subcellularLocation>
        <location evidence="8">Cell membrane</location>
    </subcellularLocation>
</comment>
<feature type="active site" description="Proton acceptor" evidence="7">
    <location>
        <position position="66"/>
    </location>
</feature>
<dbReference type="EC" id="2.4.99.12" evidence="2 8"/>
<dbReference type="GO" id="GO:0009244">
    <property type="term" value="P:lipopolysaccharide core region biosynthetic process"/>
    <property type="evidence" value="ECO:0007669"/>
    <property type="project" value="UniProtKB-UniRule"/>
</dbReference>
<evidence type="ECO:0000256" key="3">
    <source>
        <dbReference type="ARBA" id="ARBA00019077"/>
    </source>
</evidence>
<dbReference type="SUPFAM" id="SSF53756">
    <property type="entry name" value="UDP-Glycosyltransferase/glycogen phosphorylase"/>
    <property type="match status" value="1"/>
</dbReference>
<dbReference type="Proteomes" id="UP000702544">
    <property type="component" value="Unassembled WGS sequence"/>
</dbReference>
<comment type="similarity">
    <text evidence="8">Belongs to the glycosyltransferase group 1 family.</text>
</comment>
<keyword evidence="8" id="KW-0472">Membrane</keyword>
<dbReference type="PANTHER" id="PTHR42755">
    <property type="entry name" value="3-DEOXY-MANNO-OCTULOSONATE CYTIDYLYLTRANSFERASE"/>
    <property type="match status" value="1"/>
</dbReference>
<name>A0AAE4ZAQ7_9BACT</name>
<dbReference type="GO" id="GO:0043842">
    <property type="term" value="F:Kdo transferase activity"/>
    <property type="evidence" value="ECO:0007669"/>
    <property type="project" value="UniProtKB-EC"/>
</dbReference>
<keyword evidence="8" id="KW-0448">Lipopolysaccharide biosynthesis</keyword>
<accession>A0AAE4ZAQ7</accession>
<dbReference type="InterPro" id="IPR038107">
    <property type="entry name" value="Glycos_transf_N_sf"/>
</dbReference>
<evidence type="ECO:0000313" key="11">
    <source>
        <dbReference type="Proteomes" id="UP000702544"/>
    </source>
</evidence>
<sequence>MKFSEVLYDWGTEAARRILPRAPFLPAKLKRSVEGRRGLVERIAAWATENRSHAPLIWFHAPSVGEGLQTRPVIEALRDLHPDLQIFYTYFSPSAEKLAARMPVDGADFLPFDVVGELERVMTDLSPSAVVFGKLDVWPNLTRVARWRDVKLALVSGTLAPNSSRLRWPARSILQGAYERLDAVGAISMEDAARLARLGVAADRIEITGDARFDQVWSRAQAIDRSRPPVSLLSSYEGVTLVAGSSWPAGETHLVPAIARLRREHEGFRAVIVPHEPTRDHLVRLEAHLEMDELAHVRLSEIEAGAAPVGDVVVVDRVGVLGELYALADIAYVGGGFGRRGLHSVLEPAALGVPVVFGPRHANAREAQELIERGGAAEVGDRASLQAQLGRWLESEEVRRTAGTAALGYVQENLGAGRRNAELVLRLLER</sequence>
<dbReference type="InterPro" id="IPR007507">
    <property type="entry name" value="Glycos_transf_N"/>
</dbReference>
<protein>
    <recommendedName>
        <fullName evidence="3 8">3-deoxy-D-manno-octulosonic acid transferase</fullName>
        <shortName evidence="8">Kdo transferase</shortName>
        <ecNumber evidence="2 8">2.4.99.12</ecNumber>
    </recommendedName>
    <alternativeName>
        <fullName evidence="5 8">Lipid IV(A) 3-deoxy-D-manno-octulosonic acid transferase</fullName>
    </alternativeName>
</protein>
<dbReference type="Pfam" id="PF04413">
    <property type="entry name" value="Glycos_transf_N"/>
    <property type="match status" value="1"/>
</dbReference>
<evidence type="ECO:0000256" key="2">
    <source>
        <dbReference type="ARBA" id="ARBA00012621"/>
    </source>
</evidence>
<dbReference type="GO" id="GO:0009245">
    <property type="term" value="P:lipid A biosynthetic process"/>
    <property type="evidence" value="ECO:0007669"/>
    <property type="project" value="TreeGrafter"/>
</dbReference>
<proteinExistence type="inferred from homology"/>
<evidence type="ECO:0000256" key="7">
    <source>
        <dbReference type="PIRSR" id="PIRSR639901-1"/>
    </source>
</evidence>
<evidence type="ECO:0000313" key="10">
    <source>
        <dbReference type="EMBL" id="NIR76489.1"/>
    </source>
</evidence>
<comment type="pathway">
    <text evidence="1 8">Bacterial outer membrane biogenesis; LPS core biosynthesis.</text>
</comment>
<evidence type="ECO:0000256" key="4">
    <source>
        <dbReference type="ARBA" id="ARBA00022679"/>
    </source>
</evidence>
<evidence type="ECO:0000256" key="5">
    <source>
        <dbReference type="ARBA" id="ARBA00031445"/>
    </source>
</evidence>
<evidence type="ECO:0000259" key="9">
    <source>
        <dbReference type="Pfam" id="PF04413"/>
    </source>
</evidence>
<comment type="caution">
    <text evidence="10">The sequence shown here is derived from an EMBL/GenBank/DDBJ whole genome shotgun (WGS) entry which is preliminary data.</text>
</comment>
<dbReference type="GO" id="GO:0005886">
    <property type="term" value="C:plasma membrane"/>
    <property type="evidence" value="ECO:0007669"/>
    <property type="project" value="UniProtKB-SubCell"/>
</dbReference>
<feature type="domain" description="3-deoxy-D-manno-octulosonic-acid transferase N-terminal" evidence="9">
    <location>
        <begin position="41"/>
        <end position="215"/>
    </location>
</feature>
<evidence type="ECO:0000256" key="8">
    <source>
        <dbReference type="RuleBase" id="RU365103"/>
    </source>
</evidence>
<keyword evidence="4 8" id="KW-0808">Transferase</keyword>
<evidence type="ECO:0000256" key="1">
    <source>
        <dbReference type="ARBA" id="ARBA00004713"/>
    </source>
</evidence>
<evidence type="ECO:0000256" key="6">
    <source>
        <dbReference type="ARBA" id="ARBA00049183"/>
    </source>
</evidence>
<gene>
    <name evidence="10" type="ORF">GWO12_15515</name>
</gene>
<keyword evidence="8" id="KW-1003">Cell membrane</keyword>
<dbReference type="Gene3D" id="3.40.50.11720">
    <property type="entry name" value="3-Deoxy-D-manno-octulosonic-acid transferase, N-terminal domain"/>
    <property type="match status" value="1"/>
</dbReference>
<dbReference type="AlphaFoldDB" id="A0AAE4ZAQ7"/>
<comment type="catalytic activity">
    <reaction evidence="6 8">
        <text>lipid IVA (E. coli) + CMP-3-deoxy-beta-D-manno-octulosonate = alpha-Kdo-(2-&gt;6)-lipid IVA (E. coli) + CMP + H(+)</text>
        <dbReference type="Rhea" id="RHEA:28066"/>
        <dbReference type="ChEBI" id="CHEBI:15378"/>
        <dbReference type="ChEBI" id="CHEBI:58603"/>
        <dbReference type="ChEBI" id="CHEBI:60364"/>
        <dbReference type="ChEBI" id="CHEBI:60377"/>
        <dbReference type="ChEBI" id="CHEBI:85987"/>
        <dbReference type="EC" id="2.4.99.12"/>
    </reaction>
</comment>
<dbReference type="PANTHER" id="PTHR42755:SF1">
    <property type="entry name" value="3-DEOXY-D-MANNO-OCTULOSONIC ACID TRANSFERASE, MITOCHONDRIAL-RELATED"/>
    <property type="match status" value="1"/>
</dbReference>
<dbReference type="Gene3D" id="3.40.50.2000">
    <property type="entry name" value="Glycogen Phosphorylase B"/>
    <property type="match status" value="1"/>
</dbReference>
<dbReference type="EMBL" id="JAACAK010000130">
    <property type="protein sequence ID" value="NIR76489.1"/>
    <property type="molecule type" value="Genomic_DNA"/>
</dbReference>
<comment type="function">
    <text evidence="8">Involved in lipopolysaccharide (LPS) biosynthesis. Catalyzes the transfer of 3-deoxy-D-manno-octulosonate (Kdo) residue(s) from CMP-Kdo to lipid IV(A), the tetraacyldisaccharide-1,4'-bisphosphate precursor of lipid A.</text>
</comment>